<evidence type="ECO:0000256" key="2">
    <source>
        <dbReference type="SAM" id="Phobius"/>
    </source>
</evidence>
<keyword evidence="2" id="KW-1133">Transmembrane helix</keyword>
<organism evidence="3 4">
    <name type="scientific">Petromyzon marinus</name>
    <name type="common">Sea lamprey</name>
    <dbReference type="NCBI Taxonomy" id="7757"/>
    <lineage>
        <taxon>Eukaryota</taxon>
        <taxon>Metazoa</taxon>
        <taxon>Chordata</taxon>
        <taxon>Craniata</taxon>
        <taxon>Vertebrata</taxon>
        <taxon>Cyclostomata</taxon>
        <taxon>Hyperoartia</taxon>
        <taxon>Petromyzontiformes</taxon>
        <taxon>Petromyzontidae</taxon>
        <taxon>Petromyzon</taxon>
    </lineage>
</organism>
<dbReference type="RefSeq" id="XP_032829691.1">
    <property type="nucleotide sequence ID" value="XM_032973800.1"/>
</dbReference>
<dbReference type="AlphaFoldDB" id="A0AAJ7U4H6"/>
<feature type="region of interest" description="Disordered" evidence="1">
    <location>
        <begin position="1"/>
        <end position="22"/>
    </location>
</feature>
<feature type="transmembrane region" description="Helical" evidence="2">
    <location>
        <begin position="94"/>
        <end position="112"/>
    </location>
</feature>
<name>A0AAJ7U4H6_PETMA</name>
<evidence type="ECO:0000313" key="4">
    <source>
        <dbReference type="RefSeq" id="XP_032829691.1"/>
    </source>
</evidence>
<proteinExistence type="predicted"/>
<keyword evidence="3" id="KW-1185">Reference proteome</keyword>
<keyword evidence="2" id="KW-0812">Transmembrane</keyword>
<feature type="compositionally biased region" description="Basic and acidic residues" evidence="1">
    <location>
        <begin position="1"/>
        <end position="13"/>
    </location>
</feature>
<dbReference type="KEGG" id="pmrn:116953528"/>
<sequence length="114" mass="12270">MDTEARGHAERSDVGPCGDPPRCVGLSPPPLQVLALMGRHEEASASLLSALELEPANVVIHSELFKLRRRMSLRARDGKTATGKKPRTLVPWRWLLGALALALGASVVTSIARL</sequence>
<dbReference type="Proteomes" id="UP001318040">
    <property type="component" value="Chromosome 52"/>
</dbReference>
<accession>A0AAJ7U4H6</accession>
<dbReference type="GeneID" id="116953528"/>
<protein>
    <submittedName>
        <fullName evidence="4">Peptidyl-prolyl cis-trans isomerase FKBP8-like</fullName>
    </submittedName>
</protein>
<reference evidence="4" key="1">
    <citation type="submission" date="2025-08" db="UniProtKB">
        <authorList>
            <consortium name="RefSeq"/>
        </authorList>
    </citation>
    <scope>IDENTIFICATION</scope>
    <source>
        <tissue evidence="4">Sperm</tissue>
    </source>
</reference>
<gene>
    <name evidence="4" type="primary">LOC116953528</name>
</gene>
<evidence type="ECO:0000256" key="1">
    <source>
        <dbReference type="SAM" id="MobiDB-lite"/>
    </source>
</evidence>
<evidence type="ECO:0000313" key="3">
    <source>
        <dbReference type="Proteomes" id="UP001318040"/>
    </source>
</evidence>
<keyword evidence="2" id="KW-0472">Membrane</keyword>